<evidence type="ECO:0000256" key="1">
    <source>
        <dbReference type="ARBA" id="ARBA00001974"/>
    </source>
</evidence>
<name>A0A385SZE6_9BACT</name>
<comment type="similarity">
    <text evidence="6">Belongs to the methylenetetrahydrofolate reductase family.</text>
</comment>
<keyword evidence="5 6" id="KW-0560">Oxidoreductase</keyword>
<dbReference type="OrthoDB" id="4367389at2"/>
<dbReference type="Proteomes" id="UP000266183">
    <property type="component" value="Chromosome"/>
</dbReference>
<evidence type="ECO:0000313" key="7">
    <source>
        <dbReference type="EMBL" id="AYB35180.1"/>
    </source>
</evidence>
<dbReference type="InterPro" id="IPR029041">
    <property type="entry name" value="FAD-linked_oxidoreductase-like"/>
</dbReference>
<dbReference type="Gene3D" id="3.20.20.220">
    <property type="match status" value="1"/>
</dbReference>
<reference evidence="8" key="1">
    <citation type="submission" date="2018-09" db="EMBL/GenBank/DDBJ databases">
        <title>Chryseolinea sp. KIS68-18 isolated from soil.</title>
        <authorList>
            <person name="Weon H.-Y."/>
            <person name="Kwon S.-W."/>
            <person name="Lee S.A."/>
        </authorList>
    </citation>
    <scope>NUCLEOTIDE SEQUENCE [LARGE SCALE GENOMIC DNA]</scope>
    <source>
        <strain evidence="8">KIS68-18</strain>
    </source>
</reference>
<dbReference type="UniPathway" id="UPA00193"/>
<evidence type="ECO:0000256" key="4">
    <source>
        <dbReference type="ARBA" id="ARBA00022827"/>
    </source>
</evidence>
<evidence type="ECO:0000256" key="3">
    <source>
        <dbReference type="ARBA" id="ARBA00022630"/>
    </source>
</evidence>
<dbReference type="AlphaFoldDB" id="A0A385SZE6"/>
<sequence length="322" mass="36343">MFLDKIKKRKSGILLYGITPPKAQTPVEKLPSIAEKSLKTLCGLDIDALIVYDVQDESTRTNEERPFPFSSALDPFTYTSQYLQALTVPKIIYRPASMFSKAELTEWLNALKSNGFYPVFVGLPSPDFVPKTTLTEAYEIWRQDHEAHSVIGAVTIPERHAILKDEDVRMMDKVNCGVSYFISQCIFNVQYAKQTLDALVNTCQARNRELPTIIFTLTICGSLKTLDFMEWLGIHVPEDIKQELKVCSNPAGRSVEIATEIAKDLIQYCQERAIPFGFNIESVAVRKEEVDASLELLETVNRLLKVNGLRNESTLRVNSNLS</sequence>
<dbReference type="Pfam" id="PF02219">
    <property type="entry name" value="MTHFR"/>
    <property type="match status" value="1"/>
</dbReference>
<dbReference type="GO" id="GO:0006555">
    <property type="term" value="P:methionine metabolic process"/>
    <property type="evidence" value="ECO:0007669"/>
    <property type="project" value="InterPro"/>
</dbReference>
<evidence type="ECO:0000256" key="5">
    <source>
        <dbReference type="ARBA" id="ARBA00023002"/>
    </source>
</evidence>
<evidence type="ECO:0000256" key="6">
    <source>
        <dbReference type="RuleBase" id="RU003862"/>
    </source>
</evidence>
<dbReference type="InterPro" id="IPR003171">
    <property type="entry name" value="Mehydrof_redctse-like"/>
</dbReference>
<evidence type="ECO:0000256" key="2">
    <source>
        <dbReference type="ARBA" id="ARBA00004777"/>
    </source>
</evidence>
<accession>A0A385SZE6</accession>
<proteinExistence type="inferred from homology"/>
<keyword evidence="8" id="KW-1185">Reference proteome</keyword>
<dbReference type="GO" id="GO:0035999">
    <property type="term" value="P:tetrahydrofolate interconversion"/>
    <property type="evidence" value="ECO:0007669"/>
    <property type="project" value="UniProtKB-UniPathway"/>
</dbReference>
<protein>
    <recommendedName>
        <fullName evidence="6">Methylenetetrahydrofolate reductase</fullName>
    </recommendedName>
</protein>
<organism evidence="7 8">
    <name type="scientific">Chryseolinea soli</name>
    <dbReference type="NCBI Taxonomy" id="2321403"/>
    <lineage>
        <taxon>Bacteria</taxon>
        <taxon>Pseudomonadati</taxon>
        <taxon>Bacteroidota</taxon>
        <taxon>Cytophagia</taxon>
        <taxon>Cytophagales</taxon>
        <taxon>Fulvivirgaceae</taxon>
        <taxon>Chryseolinea</taxon>
    </lineage>
</organism>
<keyword evidence="4 6" id="KW-0274">FAD</keyword>
<evidence type="ECO:0000313" key="8">
    <source>
        <dbReference type="Proteomes" id="UP000266183"/>
    </source>
</evidence>
<dbReference type="EMBL" id="CP032382">
    <property type="protein sequence ID" value="AYB35180.1"/>
    <property type="molecule type" value="Genomic_DNA"/>
</dbReference>
<dbReference type="KEGG" id="chk:D4L85_33380"/>
<dbReference type="SUPFAM" id="SSF51730">
    <property type="entry name" value="FAD-linked oxidoreductase"/>
    <property type="match status" value="1"/>
</dbReference>
<gene>
    <name evidence="7" type="ORF">D4L85_33380</name>
</gene>
<dbReference type="RefSeq" id="WP_119758431.1">
    <property type="nucleotide sequence ID" value="NZ_CP032382.1"/>
</dbReference>
<comment type="pathway">
    <text evidence="2 6">One-carbon metabolism; tetrahydrofolate interconversion.</text>
</comment>
<comment type="cofactor">
    <cofactor evidence="1 6">
        <name>FAD</name>
        <dbReference type="ChEBI" id="CHEBI:57692"/>
    </cofactor>
</comment>
<keyword evidence="3 6" id="KW-0285">Flavoprotein</keyword>
<dbReference type="GO" id="GO:0004489">
    <property type="term" value="F:methylenetetrahydrofolate reductase [NAD(P)H] activity"/>
    <property type="evidence" value="ECO:0007669"/>
    <property type="project" value="InterPro"/>
</dbReference>